<reference evidence="3 4" key="1">
    <citation type="journal article" date="2013" name="J. Mol. Microbiol. Biotechnol.">
        <title>Analysis of the Complete Genomes of Acholeplasma brassicae , A. palmae and A. laidlawii and Their Comparison to the Obligate Parasites from ' Candidatus Phytoplasma'.</title>
        <authorList>
            <person name="Kube M."/>
            <person name="Siewert C."/>
            <person name="Migdoll A.M."/>
            <person name="Duduk B."/>
            <person name="Holz S."/>
            <person name="Rabus R."/>
            <person name="Seemuller E."/>
            <person name="Mitrovic J."/>
            <person name="Muller I."/>
            <person name="Buttner C."/>
            <person name="Reinhardt R."/>
        </authorList>
    </citation>
    <scope>NUCLEOTIDE SEQUENCE [LARGE SCALE GENOMIC DNA]</scope>
    <source>
        <strain evidence="3 4">J233</strain>
    </source>
</reference>
<dbReference type="RefSeq" id="WP_026659796.1">
    <property type="nucleotide sequence ID" value="NC_022538.1"/>
</dbReference>
<sequence length="408" mass="47971">MLTINHNHTFKTIQIVFWYNEVLNEKTIAYRFLLGKLLRYYTDESKTAKKLNEEFSYLYGARLSEGVKMFKGNHYLYYCLTIANADIVNEPNLLLEALKLYQKIVYNRQRFDNKNVNIVKKQLLELIEKRKEDKSEIAKLGYYNKVFSNHIFGKDLIGTKEEVSEITSEKLYDYYQNSFLNNELTITINGDISESDEAFIRNNFPIAKDLPKPNLELETFVKNTEIQLHEEYTKMHQALIYIGYFSDITYDSKNYEAMVLMYILLGSSPDSRLFRIIREQMMLAYEVDAEYDIDRKLLTVYAGVELSKKELAQEKILDIMENLIQYGPTVSELDSAKKYLKSVMYTSQDYQLSQTFREFLNLFFTENKTLEEKIKKIDAVTINDVKEVLNGLELTGIYILHGDDENEE</sequence>
<dbReference type="AlphaFoldDB" id="U4KL31"/>
<dbReference type="STRING" id="1318466.BN85408750"/>
<dbReference type="Gene3D" id="3.30.830.10">
    <property type="entry name" value="Metalloenzyme, LuxS/M16 peptidase-like"/>
    <property type="match status" value="2"/>
</dbReference>
<dbReference type="Pfam" id="PF05193">
    <property type="entry name" value="Peptidase_M16_C"/>
    <property type="match status" value="1"/>
</dbReference>
<dbReference type="Proteomes" id="UP000032740">
    <property type="component" value="Chromosome"/>
</dbReference>
<keyword evidence="4" id="KW-1185">Reference proteome</keyword>
<proteinExistence type="inferred from homology"/>
<feature type="domain" description="Peptidase M16 C-terminal" evidence="2">
    <location>
        <begin position="166"/>
        <end position="339"/>
    </location>
</feature>
<dbReference type="SUPFAM" id="SSF63411">
    <property type="entry name" value="LuxS/MPP-like metallohydrolase"/>
    <property type="match status" value="2"/>
</dbReference>
<dbReference type="KEGG" id="apal:BN85408750"/>
<evidence type="ECO:0000313" key="3">
    <source>
        <dbReference type="EMBL" id="CCV64452.1"/>
    </source>
</evidence>
<dbReference type="EMBL" id="FO681347">
    <property type="protein sequence ID" value="CCV64452.1"/>
    <property type="molecule type" value="Genomic_DNA"/>
</dbReference>
<comment type="similarity">
    <text evidence="1">Belongs to the peptidase M16 family.</text>
</comment>
<protein>
    <submittedName>
        <fullName evidence="3">Zn-dependent peptidase</fullName>
    </submittedName>
</protein>
<evidence type="ECO:0000313" key="4">
    <source>
        <dbReference type="Proteomes" id="UP000032740"/>
    </source>
</evidence>
<dbReference type="OrthoDB" id="384472at2"/>
<dbReference type="InterPro" id="IPR007863">
    <property type="entry name" value="Peptidase_M16_C"/>
</dbReference>
<dbReference type="InterPro" id="IPR011249">
    <property type="entry name" value="Metalloenz_LuxS/M16"/>
</dbReference>
<name>U4KL31_ALTPJ</name>
<dbReference type="PANTHER" id="PTHR11851">
    <property type="entry name" value="METALLOPROTEASE"/>
    <property type="match status" value="1"/>
</dbReference>
<evidence type="ECO:0000256" key="1">
    <source>
        <dbReference type="ARBA" id="ARBA00007261"/>
    </source>
</evidence>
<evidence type="ECO:0000259" key="2">
    <source>
        <dbReference type="Pfam" id="PF05193"/>
    </source>
</evidence>
<dbReference type="HOGENOM" id="CLU_052943_1_0_14"/>
<dbReference type="GO" id="GO:0046872">
    <property type="term" value="F:metal ion binding"/>
    <property type="evidence" value="ECO:0007669"/>
    <property type="project" value="InterPro"/>
</dbReference>
<dbReference type="InterPro" id="IPR050361">
    <property type="entry name" value="MPP/UQCRC_Complex"/>
</dbReference>
<accession>U4KL31</accession>
<organism evidence="3 4">
    <name type="scientific">Alteracholeplasma palmae (strain ATCC 49389 / J233)</name>
    <name type="common">Acholeplasma palmae</name>
    <dbReference type="NCBI Taxonomy" id="1318466"/>
    <lineage>
        <taxon>Bacteria</taxon>
        <taxon>Bacillati</taxon>
        <taxon>Mycoplasmatota</taxon>
        <taxon>Mollicutes</taxon>
        <taxon>Acholeplasmatales</taxon>
        <taxon>Acholeplasmataceae</taxon>
        <taxon>Acholeplasma</taxon>
    </lineage>
</organism>
<gene>
    <name evidence="3" type="ORF">BN85408750</name>
</gene>
<dbReference type="PANTHER" id="PTHR11851:SF49">
    <property type="entry name" value="MITOCHONDRIAL-PROCESSING PEPTIDASE SUBUNIT ALPHA"/>
    <property type="match status" value="1"/>
</dbReference>